<dbReference type="GO" id="GO:0008360">
    <property type="term" value="P:regulation of cell shape"/>
    <property type="evidence" value="ECO:0007669"/>
    <property type="project" value="UniProtKB-KW"/>
</dbReference>
<evidence type="ECO:0000256" key="15">
    <source>
        <dbReference type="ARBA" id="ARBA00049902"/>
    </source>
</evidence>
<feature type="transmembrane region" description="Helical" evidence="17">
    <location>
        <begin position="168"/>
        <end position="185"/>
    </location>
</feature>
<evidence type="ECO:0000256" key="8">
    <source>
        <dbReference type="ARBA" id="ARBA00023136"/>
    </source>
</evidence>
<feature type="transmembrane region" description="Helical" evidence="17">
    <location>
        <begin position="352"/>
        <end position="373"/>
    </location>
</feature>
<gene>
    <name evidence="18" type="ORF">SAMN04487752_0398</name>
</gene>
<organism evidence="18 19">
    <name type="scientific">Carnobacterium viridans</name>
    <dbReference type="NCBI Taxonomy" id="174587"/>
    <lineage>
        <taxon>Bacteria</taxon>
        <taxon>Bacillati</taxon>
        <taxon>Bacillota</taxon>
        <taxon>Bacilli</taxon>
        <taxon>Lactobacillales</taxon>
        <taxon>Carnobacteriaceae</taxon>
        <taxon>Carnobacterium</taxon>
    </lineage>
</organism>
<keyword evidence="19" id="KW-1185">Reference proteome</keyword>
<dbReference type="PROSITE" id="PS00428">
    <property type="entry name" value="FTSW_RODA_SPOVE"/>
    <property type="match status" value="1"/>
</dbReference>
<feature type="transmembrane region" description="Helical" evidence="17">
    <location>
        <begin position="319"/>
        <end position="346"/>
    </location>
</feature>
<keyword evidence="6" id="KW-0573">Peptidoglycan synthesis</keyword>
<keyword evidence="2" id="KW-0328">Glycosyltransferase</keyword>
<feature type="transmembrane region" description="Helical" evidence="17">
    <location>
        <begin position="104"/>
        <end position="130"/>
    </location>
</feature>
<dbReference type="GO" id="GO:0015648">
    <property type="term" value="F:lipid-linked peptidoglycan transporter activity"/>
    <property type="evidence" value="ECO:0007669"/>
    <property type="project" value="TreeGrafter"/>
</dbReference>
<evidence type="ECO:0000256" key="9">
    <source>
        <dbReference type="ARBA" id="ARBA00032370"/>
    </source>
</evidence>
<evidence type="ECO:0000256" key="16">
    <source>
        <dbReference type="ARBA" id="ARBA00049966"/>
    </source>
</evidence>
<dbReference type="GO" id="GO:0008955">
    <property type="term" value="F:peptidoglycan glycosyltransferase activity"/>
    <property type="evidence" value="ECO:0007669"/>
    <property type="project" value="UniProtKB-EC"/>
</dbReference>
<dbReference type="GO" id="GO:0032153">
    <property type="term" value="C:cell division site"/>
    <property type="evidence" value="ECO:0007669"/>
    <property type="project" value="TreeGrafter"/>
</dbReference>
<feature type="transmembrane region" description="Helical" evidence="17">
    <location>
        <begin position="79"/>
        <end position="98"/>
    </location>
</feature>
<dbReference type="PANTHER" id="PTHR30474">
    <property type="entry name" value="CELL CYCLE PROTEIN"/>
    <property type="match status" value="1"/>
</dbReference>
<dbReference type="GO" id="GO:0051301">
    <property type="term" value="P:cell division"/>
    <property type="evidence" value="ECO:0007669"/>
    <property type="project" value="UniProtKB-KW"/>
</dbReference>
<dbReference type="EC" id="2.4.99.28" evidence="14"/>
<evidence type="ECO:0000313" key="18">
    <source>
        <dbReference type="EMBL" id="SDQ05224.1"/>
    </source>
</evidence>
<comment type="catalytic activity">
    <reaction evidence="15">
        <text>[GlcNAc-(1-&gt;4)-Mur2Ac(oyl-L-Ala-gamma-D-Glu-L-Lys-D-Ala-D-Ala)](n)-di-trans,octa-cis-undecaprenyl diphosphate + beta-D-GlcNAc-(1-&gt;4)-Mur2Ac(oyl-L-Ala-gamma-D-Glu-L-Lys-D-Ala-D-Ala)-di-trans,octa-cis-undecaprenyl diphosphate = [GlcNAc-(1-&gt;4)-Mur2Ac(oyl-L-Ala-gamma-D-Glu-L-Lys-D-Ala-D-Ala)](n+1)-di-trans,octa-cis-undecaprenyl diphosphate + di-trans,octa-cis-undecaprenyl diphosphate + H(+)</text>
        <dbReference type="Rhea" id="RHEA:23708"/>
        <dbReference type="Rhea" id="RHEA-COMP:9602"/>
        <dbReference type="Rhea" id="RHEA-COMP:9603"/>
        <dbReference type="ChEBI" id="CHEBI:15378"/>
        <dbReference type="ChEBI" id="CHEBI:58405"/>
        <dbReference type="ChEBI" id="CHEBI:60033"/>
        <dbReference type="ChEBI" id="CHEBI:78435"/>
        <dbReference type="EC" id="2.4.99.28"/>
    </reaction>
</comment>
<evidence type="ECO:0000256" key="5">
    <source>
        <dbReference type="ARBA" id="ARBA00022960"/>
    </source>
</evidence>
<reference evidence="19" key="1">
    <citation type="submission" date="2016-10" db="EMBL/GenBank/DDBJ databases">
        <authorList>
            <person name="Varghese N."/>
            <person name="Submissions S."/>
        </authorList>
    </citation>
    <scope>NUCLEOTIDE SEQUENCE [LARGE SCALE GENOMIC DNA]</scope>
    <source>
        <strain evidence="19">MPL-11</strain>
    </source>
</reference>
<feature type="transmembrane region" description="Helical" evidence="17">
    <location>
        <begin position="47"/>
        <end position="67"/>
    </location>
</feature>
<dbReference type="Pfam" id="PF01098">
    <property type="entry name" value="FTSW_RODA_SPOVE"/>
    <property type="match status" value="1"/>
</dbReference>
<feature type="transmembrane region" description="Helical" evidence="17">
    <location>
        <begin position="12"/>
        <end position="35"/>
    </location>
</feature>
<proteinExistence type="inferred from homology"/>
<keyword evidence="18" id="KW-0132">Cell division</keyword>
<dbReference type="Proteomes" id="UP000199481">
    <property type="component" value="Unassembled WGS sequence"/>
</dbReference>
<evidence type="ECO:0000256" key="6">
    <source>
        <dbReference type="ARBA" id="ARBA00022984"/>
    </source>
</evidence>
<feature type="transmembrane region" description="Helical" evidence="17">
    <location>
        <begin position="142"/>
        <end position="162"/>
    </location>
</feature>
<evidence type="ECO:0000256" key="2">
    <source>
        <dbReference type="ARBA" id="ARBA00022676"/>
    </source>
</evidence>
<dbReference type="AlphaFoldDB" id="A0A1H0XQN3"/>
<evidence type="ECO:0000256" key="14">
    <source>
        <dbReference type="ARBA" id="ARBA00044770"/>
    </source>
</evidence>
<evidence type="ECO:0000256" key="7">
    <source>
        <dbReference type="ARBA" id="ARBA00022989"/>
    </source>
</evidence>
<dbReference type="InterPro" id="IPR001182">
    <property type="entry name" value="FtsW/RodA"/>
</dbReference>
<comment type="function">
    <text evidence="16">Peptidoglycan polymerase that is essential for cell division.</text>
</comment>
<sequence length="391" mass="43239">MNMRKFKYLDYYIFIPYLVLSIIGILMVYSASSYVAISKYDDSQRFFIRQAFFVVLGLITSMIVFLFKYKLLKNKRFLMGASGFVAILLVYLFFFGQITNGAKGWIYILGFGFQPAEFAKIVVIWYFAYIFSKKQNQLVHNFKETVTPPLILFGFYLLLILLQPDVGGAAILLVTGTIMILASGVSTKLSVAVGVIGVALIGGILALVRVFGMSLPFLEKYQYDRFLAFWDPFAVSESAGLQLVNSYYALRRGGIFGVGIGESIQKTGYLPEPYTDFIMSIIGEEMGLIGIMVIVGLFSLLILRIYLVGIRTKDSFGSLICIGIATMLLVQGLVNLGGVIGLLPITGVTFPFISYGGSSTIVLTISIGLVLNVSATDKKRNQQVVEKNSRN</sequence>
<name>A0A1H0XQN3_9LACT</name>
<evidence type="ECO:0000256" key="13">
    <source>
        <dbReference type="ARBA" id="ARBA00041418"/>
    </source>
</evidence>
<evidence type="ECO:0000256" key="17">
    <source>
        <dbReference type="SAM" id="Phobius"/>
    </source>
</evidence>
<evidence type="ECO:0000256" key="3">
    <source>
        <dbReference type="ARBA" id="ARBA00022679"/>
    </source>
</evidence>
<keyword evidence="5" id="KW-0133">Cell shape</keyword>
<dbReference type="InterPro" id="IPR018365">
    <property type="entry name" value="Cell_cycle_FtsW-rel_CS"/>
</dbReference>
<keyword evidence="3" id="KW-0808">Transferase</keyword>
<feature type="transmembrane region" description="Helical" evidence="17">
    <location>
        <begin position="192"/>
        <end position="212"/>
    </location>
</feature>
<dbReference type="PANTHER" id="PTHR30474:SF2">
    <property type="entry name" value="PEPTIDOGLYCAN GLYCOSYLTRANSFERASE FTSW-RELATED"/>
    <property type="match status" value="1"/>
</dbReference>
<protein>
    <recommendedName>
        <fullName evidence="12">Probable peptidoglycan glycosyltransferase FtsW</fullName>
        <ecNumber evidence="14">2.4.99.28</ecNumber>
    </recommendedName>
    <alternativeName>
        <fullName evidence="13">Cell division protein FtsW</fullName>
    </alternativeName>
    <alternativeName>
        <fullName evidence="10">Cell wall polymerase</fullName>
    </alternativeName>
    <alternativeName>
        <fullName evidence="9">Peptidoglycan polymerase</fullName>
    </alternativeName>
</protein>
<evidence type="ECO:0000256" key="11">
    <source>
        <dbReference type="ARBA" id="ARBA00038053"/>
    </source>
</evidence>
<evidence type="ECO:0000313" key="19">
    <source>
        <dbReference type="Proteomes" id="UP000199481"/>
    </source>
</evidence>
<feature type="transmembrane region" description="Helical" evidence="17">
    <location>
        <begin position="286"/>
        <end position="307"/>
    </location>
</feature>
<dbReference type="GO" id="GO:0005886">
    <property type="term" value="C:plasma membrane"/>
    <property type="evidence" value="ECO:0007669"/>
    <property type="project" value="TreeGrafter"/>
</dbReference>
<accession>A0A1H0XQN3</accession>
<evidence type="ECO:0000256" key="10">
    <source>
        <dbReference type="ARBA" id="ARBA00033270"/>
    </source>
</evidence>
<keyword evidence="4 17" id="KW-0812">Transmembrane</keyword>
<keyword evidence="18" id="KW-0131">Cell cycle</keyword>
<keyword evidence="8 17" id="KW-0472">Membrane</keyword>
<dbReference type="GO" id="GO:0009252">
    <property type="term" value="P:peptidoglycan biosynthetic process"/>
    <property type="evidence" value="ECO:0007669"/>
    <property type="project" value="UniProtKB-KW"/>
</dbReference>
<comment type="similarity">
    <text evidence="11">Belongs to the SEDS family. FtsW subfamily.</text>
</comment>
<evidence type="ECO:0000256" key="1">
    <source>
        <dbReference type="ARBA" id="ARBA00004141"/>
    </source>
</evidence>
<evidence type="ECO:0000256" key="4">
    <source>
        <dbReference type="ARBA" id="ARBA00022692"/>
    </source>
</evidence>
<comment type="subcellular location">
    <subcellularLocation>
        <location evidence="1">Membrane</location>
        <topology evidence="1">Multi-pass membrane protein</topology>
    </subcellularLocation>
</comment>
<evidence type="ECO:0000256" key="12">
    <source>
        <dbReference type="ARBA" id="ARBA00041185"/>
    </source>
</evidence>
<dbReference type="EMBL" id="FNJW01000008">
    <property type="protein sequence ID" value="SDQ05224.1"/>
    <property type="molecule type" value="Genomic_DNA"/>
</dbReference>
<keyword evidence="7 17" id="KW-1133">Transmembrane helix</keyword>